<evidence type="ECO:0000256" key="1">
    <source>
        <dbReference type="ARBA" id="ARBA00023002"/>
    </source>
</evidence>
<dbReference type="InterPro" id="IPR036291">
    <property type="entry name" value="NAD(P)-bd_dom_sf"/>
</dbReference>
<dbReference type="GO" id="GO:0016491">
    <property type="term" value="F:oxidoreductase activity"/>
    <property type="evidence" value="ECO:0007669"/>
    <property type="project" value="UniProtKB-KW"/>
</dbReference>
<comment type="caution">
    <text evidence="2">The sequence shown here is derived from an EMBL/GenBank/DDBJ whole genome shotgun (WGS) entry which is preliminary data.</text>
</comment>
<reference evidence="2" key="1">
    <citation type="submission" date="2023-06" db="EMBL/GenBank/DDBJ databases">
        <title>Genomic analysis of the entomopathogenic nematode Steinernema hermaphroditum.</title>
        <authorList>
            <person name="Schwarz E.M."/>
            <person name="Heppert J.K."/>
            <person name="Baniya A."/>
            <person name="Schwartz H.T."/>
            <person name="Tan C.-H."/>
            <person name="Antoshechkin I."/>
            <person name="Sternberg P.W."/>
            <person name="Goodrich-Blair H."/>
            <person name="Dillman A.R."/>
        </authorList>
    </citation>
    <scope>NUCLEOTIDE SEQUENCE</scope>
    <source>
        <strain evidence="2">PS9179</strain>
        <tissue evidence="2">Whole animal</tissue>
    </source>
</reference>
<dbReference type="PANTHER" id="PTHR43975:SF2">
    <property type="entry name" value="EG:BACR7A4.14 PROTEIN-RELATED"/>
    <property type="match status" value="1"/>
</dbReference>
<dbReference type="FunFam" id="3.40.50.720:FF:000084">
    <property type="entry name" value="Short-chain dehydrogenase reductase"/>
    <property type="match status" value="1"/>
</dbReference>
<dbReference type="PANTHER" id="PTHR43975">
    <property type="entry name" value="ZGC:101858"/>
    <property type="match status" value="1"/>
</dbReference>
<dbReference type="Gene3D" id="3.40.50.720">
    <property type="entry name" value="NAD(P)-binding Rossmann-like Domain"/>
    <property type="match status" value="1"/>
</dbReference>
<name>A0AA39LN13_9BILA</name>
<dbReference type="PRINTS" id="PR00080">
    <property type="entry name" value="SDRFAMILY"/>
</dbReference>
<dbReference type="AlphaFoldDB" id="A0AA39LN13"/>
<dbReference type="InterPro" id="IPR002347">
    <property type="entry name" value="SDR_fam"/>
</dbReference>
<keyword evidence="3" id="KW-1185">Reference proteome</keyword>
<evidence type="ECO:0000313" key="2">
    <source>
        <dbReference type="EMBL" id="KAK0403233.1"/>
    </source>
</evidence>
<accession>A0AA39LN13</accession>
<evidence type="ECO:0000313" key="3">
    <source>
        <dbReference type="Proteomes" id="UP001175271"/>
    </source>
</evidence>
<dbReference type="PROSITE" id="PS00061">
    <property type="entry name" value="ADH_SHORT"/>
    <property type="match status" value="1"/>
</dbReference>
<protein>
    <submittedName>
        <fullName evidence="2">Uncharacterized protein</fullName>
    </submittedName>
</protein>
<keyword evidence="1" id="KW-0560">Oxidoreductase</keyword>
<proteinExistence type="predicted"/>
<dbReference type="NCBIfam" id="NF005559">
    <property type="entry name" value="PRK07231.1"/>
    <property type="match status" value="1"/>
</dbReference>
<dbReference type="InterPro" id="IPR020904">
    <property type="entry name" value="Sc_DH/Rdtase_CS"/>
</dbReference>
<dbReference type="SUPFAM" id="SSF51735">
    <property type="entry name" value="NAD(P)-binding Rossmann-fold domains"/>
    <property type="match status" value="1"/>
</dbReference>
<organism evidence="2 3">
    <name type="scientific">Steinernema hermaphroditum</name>
    <dbReference type="NCBI Taxonomy" id="289476"/>
    <lineage>
        <taxon>Eukaryota</taxon>
        <taxon>Metazoa</taxon>
        <taxon>Ecdysozoa</taxon>
        <taxon>Nematoda</taxon>
        <taxon>Chromadorea</taxon>
        <taxon>Rhabditida</taxon>
        <taxon>Tylenchina</taxon>
        <taxon>Panagrolaimomorpha</taxon>
        <taxon>Strongyloidoidea</taxon>
        <taxon>Steinernematidae</taxon>
        <taxon>Steinernema</taxon>
    </lineage>
</organism>
<dbReference type="EMBL" id="JAUCMV010000004">
    <property type="protein sequence ID" value="KAK0403233.1"/>
    <property type="molecule type" value="Genomic_DNA"/>
</dbReference>
<gene>
    <name evidence="2" type="ORF">QR680_016799</name>
</gene>
<dbReference type="Proteomes" id="UP001175271">
    <property type="component" value="Unassembled WGS sequence"/>
</dbReference>
<sequence length="262" mass="28236">MSSQKFAGKVVIVTGSSSGIGQGIALLLGQQGASVTIHGRSVEGLQETERLMIENGVDADRILIVQGEIESPKTAEKLVEETLKKFGKIDVLVNNAGLGTKTGTEQDSEEMLDYIFEVNLKSIIRLNKMVIPHLEKTKGNIVNISSITSLKAFTIDSFYPMSKASLDHYMRHIAPTLGPKGIRMNNLNPGLVQTNFFNRYDGKVSYDEIAERFVTNEVPLGRAGSARDMANAVSYLASDEASYVTGITLAVDGGALLGNPGK</sequence>
<dbReference type="PRINTS" id="PR00081">
    <property type="entry name" value="GDHRDH"/>
</dbReference>
<dbReference type="Pfam" id="PF13561">
    <property type="entry name" value="adh_short_C2"/>
    <property type="match status" value="1"/>
</dbReference>